<dbReference type="InterPro" id="IPR050093">
    <property type="entry name" value="ABC_SmlMolc_Importer"/>
</dbReference>
<evidence type="ECO:0000313" key="3">
    <source>
        <dbReference type="EMBL" id="QIM18870.1"/>
    </source>
</evidence>
<proteinExistence type="predicted"/>
<evidence type="ECO:0000259" key="2">
    <source>
        <dbReference type="PROSITE" id="PS50893"/>
    </source>
</evidence>
<dbReference type="PANTHER" id="PTHR42781:SF4">
    <property type="entry name" value="SPERMIDINE_PUTRESCINE IMPORT ATP-BINDING PROTEIN POTA"/>
    <property type="match status" value="1"/>
</dbReference>
<gene>
    <name evidence="3" type="ORF">G7066_10210</name>
</gene>
<keyword evidence="3" id="KW-0547">Nucleotide-binding</keyword>
<protein>
    <submittedName>
        <fullName evidence="3">ATP-binding cassette domain-containing protein</fullName>
    </submittedName>
</protein>
<accession>A0ABX6K1A0</accession>
<dbReference type="Gene3D" id="3.40.50.300">
    <property type="entry name" value="P-loop containing nucleotide triphosphate hydrolases"/>
    <property type="match status" value="1"/>
</dbReference>
<dbReference type="PROSITE" id="PS00211">
    <property type="entry name" value="ABC_TRANSPORTER_1"/>
    <property type="match status" value="1"/>
</dbReference>
<feature type="domain" description="ABC transporter" evidence="2">
    <location>
        <begin position="1"/>
        <end position="179"/>
    </location>
</feature>
<reference evidence="3 4" key="1">
    <citation type="submission" date="2020-03" db="EMBL/GenBank/DDBJ databases">
        <title>Leucobacter sp. nov., isolated from beetles.</title>
        <authorList>
            <person name="Hyun D.-W."/>
            <person name="Bae J.-W."/>
        </authorList>
    </citation>
    <scope>NUCLEOTIDE SEQUENCE [LARGE SCALE GENOMIC DNA]</scope>
    <source>
        <strain evidence="3 4">HDW9A</strain>
    </source>
</reference>
<dbReference type="InterPro" id="IPR027417">
    <property type="entry name" value="P-loop_NTPase"/>
</dbReference>
<name>A0ABX6K1A0_9MICO</name>
<dbReference type="Pfam" id="PF00005">
    <property type="entry name" value="ABC_tran"/>
    <property type="match status" value="1"/>
</dbReference>
<sequence length="180" mass="18797">MSGLECTVRVQRGAFVLSAAVRAEPGEVLAVIGANGAGKSTLLGAIAGTHPISRGSVRLGSRVLCSREDSAPAVSLRRAARRVGFLDQRARLFPHLNARANVAFGARAQGVNRRAAEAAAEEWLVRLGLSGRADAKASELSGGQQQRVAIARTLAASPELLLLDEPSRHSMSRAAPNCAN</sequence>
<keyword evidence="1" id="KW-0813">Transport</keyword>
<dbReference type="GO" id="GO:0005524">
    <property type="term" value="F:ATP binding"/>
    <property type="evidence" value="ECO:0007669"/>
    <property type="project" value="UniProtKB-KW"/>
</dbReference>
<dbReference type="PANTHER" id="PTHR42781">
    <property type="entry name" value="SPERMIDINE/PUTRESCINE IMPORT ATP-BINDING PROTEIN POTA"/>
    <property type="match status" value="1"/>
</dbReference>
<dbReference type="RefSeq" id="WP_166330878.1">
    <property type="nucleotide sequence ID" value="NZ_CP049933.1"/>
</dbReference>
<dbReference type="InterPro" id="IPR003439">
    <property type="entry name" value="ABC_transporter-like_ATP-bd"/>
</dbReference>
<dbReference type="EMBL" id="CP049933">
    <property type="protein sequence ID" value="QIM18870.1"/>
    <property type="molecule type" value="Genomic_DNA"/>
</dbReference>
<organism evidence="3 4">
    <name type="scientific">Leucobacter coleopterorum</name>
    <dbReference type="NCBI Taxonomy" id="2714933"/>
    <lineage>
        <taxon>Bacteria</taxon>
        <taxon>Bacillati</taxon>
        <taxon>Actinomycetota</taxon>
        <taxon>Actinomycetes</taxon>
        <taxon>Micrococcales</taxon>
        <taxon>Microbacteriaceae</taxon>
        <taxon>Leucobacter</taxon>
    </lineage>
</organism>
<dbReference type="InterPro" id="IPR017871">
    <property type="entry name" value="ABC_transporter-like_CS"/>
</dbReference>
<evidence type="ECO:0000313" key="4">
    <source>
        <dbReference type="Proteomes" id="UP000503441"/>
    </source>
</evidence>
<keyword evidence="3" id="KW-0067">ATP-binding</keyword>
<evidence type="ECO:0000256" key="1">
    <source>
        <dbReference type="ARBA" id="ARBA00022448"/>
    </source>
</evidence>
<dbReference type="Proteomes" id="UP000503441">
    <property type="component" value="Chromosome"/>
</dbReference>
<keyword evidence="4" id="KW-1185">Reference proteome</keyword>
<dbReference type="PROSITE" id="PS50893">
    <property type="entry name" value="ABC_TRANSPORTER_2"/>
    <property type="match status" value="1"/>
</dbReference>
<dbReference type="SUPFAM" id="SSF52540">
    <property type="entry name" value="P-loop containing nucleoside triphosphate hydrolases"/>
    <property type="match status" value="1"/>
</dbReference>